<name>A0A419EQU9_9BACT</name>
<dbReference type="EMBL" id="QZKI01000122">
    <property type="protein sequence ID" value="RJP65796.1"/>
    <property type="molecule type" value="Genomic_DNA"/>
</dbReference>
<proteinExistence type="predicted"/>
<dbReference type="Proteomes" id="UP000285961">
    <property type="component" value="Unassembled WGS sequence"/>
</dbReference>
<reference evidence="1 2" key="1">
    <citation type="journal article" date="2017" name="ISME J.">
        <title>Energy and carbon metabolisms in a deep terrestrial subsurface fluid microbial community.</title>
        <authorList>
            <person name="Momper L."/>
            <person name="Jungbluth S.P."/>
            <person name="Lee M.D."/>
            <person name="Amend J.P."/>
        </authorList>
    </citation>
    <scope>NUCLEOTIDE SEQUENCE [LARGE SCALE GENOMIC DNA]</scope>
    <source>
        <strain evidence="1">SURF_17</strain>
    </source>
</reference>
<sequence>MKKKWGMPTWEQYDKACREYMERFELADRMLRGICKQHPGHSRYDEIYAKVFIIGRSYATQIERQIPASGQQGEAILKLADHYYRNRDALEEIFDTLAEISEPLNEDKLERIVREHARLIELTRRLTRSGNSTRSFVSKYMHFHCPAVPIFDGWADECLRYLYSLREIARPFELPSGADEPYYQFAVRFWNLYVDARKNRDNVTVKLCDNFLLWWWSD</sequence>
<dbReference type="AlphaFoldDB" id="A0A419EQU9"/>
<accession>A0A419EQU9</accession>
<organism evidence="1 2">
    <name type="scientific">Candidatus Abyssobacteria bacterium SURF_17</name>
    <dbReference type="NCBI Taxonomy" id="2093361"/>
    <lineage>
        <taxon>Bacteria</taxon>
        <taxon>Pseudomonadati</taxon>
        <taxon>Candidatus Hydrogenedentota</taxon>
        <taxon>Candidatus Abyssobacteria</taxon>
    </lineage>
</organism>
<evidence type="ECO:0000313" key="2">
    <source>
        <dbReference type="Proteomes" id="UP000285961"/>
    </source>
</evidence>
<protein>
    <submittedName>
        <fullName evidence="1">Uncharacterized protein</fullName>
    </submittedName>
</protein>
<evidence type="ECO:0000313" key="1">
    <source>
        <dbReference type="EMBL" id="RJP65796.1"/>
    </source>
</evidence>
<comment type="caution">
    <text evidence="1">The sequence shown here is derived from an EMBL/GenBank/DDBJ whole genome shotgun (WGS) entry which is preliminary data.</text>
</comment>
<gene>
    <name evidence="1" type="ORF">C4532_17200</name>
</gene>